<evidence type="ECO:0000313" key="12">
    <source>
        <dbReference type="Proteomes" id="UP000014216"/>
    </source>
</evidence>
<dbReference type="Proteomes" id="UP000014216">
    <property type="component" value="Unassembled WGS sequence"/>
</dbReference>
<evidence type="ECO:0000256" key="1">
    <source>
        <dbReference type="ARBA" id="ARBA00004713"/>
    </source>
</evidence>
<sequence length="424" mass="47896">MTKIAFIPDFMGFYNMLWAAALPFLRRHPRLARTFAQRTDPSHLNPADVWIQAASAGEALLAACLVQHFSPDRPVRILITTTTDQGMEILCSELEKKPVSAKVSISVAWFPFDMPWVAARAVETVNPKVMVLVETELWPALLHFLNRRHTRVVVVNGRMSVKSRRGYGMTKFLWSNIGLHQILAVSDPDAGRFREVFDGARVSVMPNIKFETLAPEAPEIPTSVSTDIFPCPWPVSVFASIRRQEETQVLKMIHTLLHQFPGQVMAIFPRHMHRLGFWKRRLKKTGVKIYLRSELASPPAEPGIILWDRFGEMRHVFRYAHAVFMGGSLKPLGGQNFLEPLLQGAPVVTGPFWDDFFWVGKKVFDTGLVQRKKNWQSAAHAMVSLLKHPEDRHCRQQKAHAYVAARSGGADMACQSILAALCDD</sequence>
<feature type="active site" description="Proton acceptor" evidence="7">
    <location>
        <position position="58"/>
    </location>
</feature>
<dbReference type="Pfam" id="PF04413">
    <property type="entry name" value="Glycos_transf_N"/>
    <property type="match status" value="1"/>
</dbReference>
<dbReference type="GO" id="GO:0009244">
    <property type="term" value="P:lipopolysaccharide core region biosynthetic process"/>
    <property type="evidence" value="ECO:0007669"/>
    <property type="project" value="UniProtKB-UniRule"/>
</dbReference>
<comment type="caution">
    <text evidence="11">The sequence shown here is derived from an EMBL/GenBank/DDBJ whole genome shotgun (WGS) entry which is preliminary data.</text>
</comment>
<dbReference type="UniPathway" id="UPA00958"/>
<keyword evidence="9" id="KW-0448">Lipopolysaccharide biosynthesis</keyword>
<accession>S0G331</accession>
<evidence type="ECO:0000313" key="11">
    <source>
        <dbReference type="EMBL" id="EMS79864.1"/>
    </source>
</evidence>
<evidence type="ECO:0000259" key="10">
    <source>
        <dbReference type="Pfam" id="PF04413"/>
    </source>
</evidence>
<comment type="catalytic activity">
    <reaction evidence="6 9">
        <text>lipid IVA (E. coli) + CMP-3-deoxy-beta-D-manno-octulosonate = alpha-Kdo-(2-&gt;6)-lipid IVA (E. coli) + CMP + H(+)</text>
        <dbReference type="Rhea" id="RHEA:28066"/>
        <dbReference type="ChEBI" id="CHEBI:15378"/>
        <dbReference type="ChEBI" id="CHEBI:58603"/>
        <dbReference type="ChEBI" id="CHEBI:60364"/>
        <dbReference type="ChEBI" id="CHEBI:60377"/>
        <dbReference type="ChEBI" id="CHEBI:85987"/>
        <dbReference type="EC" id="2.4.99.12"/>
    </reaction>
</comment>
<organism evidence="11 12">
    <name type="scientific">Desulfotignum phosphitoxidans DSM 13687</name>
    <dbReference type="NCBI Taxonomy" id="1286635"/>
    <lineage>
        <taxon>Bacteria</taxon>
        <taxon>Pseudomonadati</taxon>
        <taxon>Thermodesulfobacteriota</taxon>
        <taxon>Desulfobacteria</taxon>
        <taxon>Desulfobacterales</taxon>
        <taxon>Desulfobacteraceae</taxon>
        <taxon>Desulfotignum</taxon>
    </lineage>
</organism>
<feature type="site" description="Transition state stabilizer" evidence="8">
    <location>
        <position position="134"/>
    </location>
</feature>
<evidence type="ECO:0000256" key="4">
    <source>
        <dbReference type="ARBA" id="ARBA00022679"/>
    </source>
</evidence>
<dbReference type="GO" id="GO:0009245">
    <property type="term" value="P:lipid A biosynthetic process"/>
    <property type="evidence" value="ECO:0007669"/>
    <property type="project" value="TreeGrafter"/>
</dbReference>
<proteinExistence type="inferred from homology"/>
<dbReference type="Gene3D" id="3.40.50.11720">
    <property type="entry name" value="3-Deoxy-D-manno-octulosonic-acid transferase, N-terminal domain"/>
    <property type="match status" value="1"/>
</dbReference>
<dbReference type="OrthoDB" id="9789797at2"/>
<keyword evidence="12" id="KW-1185">Reference proteome</keyword>
<dbReference type="SUPFAM" id="SSF53756">
    <property type="entry name" value="UDP-Glycosyltransferase/glycogen phosphorylase"/>
    <property type="match status" value="1"/>
</dbReference>
<gene>
    <name evidence="11" type="primary">waaA</name>
    <name evidence="11" type="ORF">Dpo_3c00060</name>
</gene>
<feature type="domain" description="3-deoxy-D-manno-octulosonic-acid transferase N-terminal" evidence="10">
    <location>
        <begin position="43"/>
        <end position="211"/>
    </location>
</feature>
<dbReference type="EC" id="2.4.99.12" evidence="2 9"/>
<evidence type="ECO:0000256" key="3">
    <source>
        <dbReference type="ARBA" id="ARBA00019077"/>
    </source>
</evidence>
<feature type="site" description="Transition state stabilizer" evidence="8">
    <location>
        <position position="209"/>
    </location>
</feature>
<dbReference type="PATRIC" id="fig|1286635.3.peg.1564"/>
<protein>
    <recommendedName>
        <fullName evidence="3 9">3-deoxy-D-manno-octulosonic acid transferase</fullName>
        <shortName evidence="9">Kdo transferase</shortName>
        <ecNumber evidence="2 9">2.4.99.12</ecNumber>
    </recommendedName>
    <alternativeName>
        <fullName evidence="5 9">Lipid IV(A) 3-deoxy-D-manno-octulosonic acid transferase</fullName>
    </alternativeName>
</protein>
<dbReference type="AlphaFoldDB" id="S0G331"/>
<comment type="similarity">
    <text evidence="9">Belongs to the glycosyltransferase group 1 family.</text>
</comment>
<dbReference type="Gene3D" id="3.40.50.2000">
    <property type="entry name" value="Glycogen Phosphorylase B"/>
    <property type="match status" value="1"/>
</dbReference>
<dbReference type="InterPro" id="IPR039901">
    <property type="entry name" value="Kdotransferase"/>
</dbReference>
<evidence type="ECO:0000256" key="2">
    <source>
        <dbReference type="ARBA" id="ARBA00012621"/>
    </source>
</evidence>
<comment type="function">
    <text evidence="9">Involved in lipopolysaccharide (LPS) biosynthesis. Catalyzes the transfer of 3-deoxy-D-manno-octulosonate (Kdo) residue(s) from CMP-Kdo to lipid IV(A), the tetraacyldisaccharide-1,4'-bisphosphate precursor of lipid A.</text>
</comment>
<reference evidence="11 12" key="1">
    <citation type="journal article" date="2013" name="Genome Announc.">
        <title>Draft Genome Sequence of Desulfotignum phosphitoxidans DSM 13687 Strain FiPS-3.</title>
        <authorList>
            <person name="Poehlein A."/>
            <person name="Daniel R."/>
            <person name="Simeonova D.D."/>
        </authorList>
    </citation>
    <scope>NUCLEOTIDE SEQUENCE [LARGE SCALE GENOMIC DNA]</scope>
    <source>
        <strain evidence="11 12">DSM 13687</strain>
    </source>
</reference>
<dbReference type="InterPro" id="IPR038107">
    <property type="entry name" value="Glycos_transf_N_sf"/>
</dbReference>
<dbReference type="GO" id="GO:0043842">
    <property type="term" value="F:Kdo transferase activity"/>
    <property type="evidence" value="ECO:0007669"/>
    <property type="project" value="UniProtKB-EC"/>
</dbReference>
<name>S0G331_9BACT</name>
<evidence type="ECO:0000256" key="8">
    <source>
        <dbReference type="PIRSR" id="PIRSR639901-2"/>
    </source>
</evidence>
<dbReference type="InterPro" id="IPR007507">
    <property type="entry name" value="Glycos_transf_N"/>
</dbReference>
<comment type="subcellular location">
    <subcellularLocation>
        <location evidence="9">Cell membrane</location>
    </subcellularLocation>
</comment>
<dbReference type="PANTHER" id="PTHR42755:SF1">
    <property type="entry name" value="3-DEOXY-D-MANNO-OCTULOSONIC ACID TRANSFERASE, MITOCHONDRIAL-RELATED"/>
    <property type="match status" value="1"/>
</dbReference>
<keyword evidence="4 9" id="KW-0808">Transferase</keyword>
<dbReference type="GO" id="GO:0005886">
    <property type="term" value="C:plasma membrane"/>
    <property type="evidence" value="ECO:0007669"/>
    <property type="project" value="UniProtKB-SubCell"/>
</dbReference>
<comment type="pathway">
    <text evidence="1 9">Bacterial outer membrane biogenesis; LPS core biosynthesis.</text>
</comment>
<evidence type="ECO:0000256" key="9">
    <source>
        <dbReference type="RuleBase" id="RU365103"/>
    </source>
</evidence>
<keyword evidence="9" id="KW-1003">Cell membrane</keyword>
<evidence type="ECO:0000256" key="7">
    <source>
        <dbReference type="PIRSR" id="PIRSR639901-1"/>
    </source>
</evidence>
<keyword evidence="11" id="KW-0328">Glycosyltransferase</keyword>
<dbReference type="EMBL" id="APJX01000003">
    <property type="protein sequence ID" value="EMS79864.1"/>
    <property type="molecule type" value="Genomic_DNA"/>
</dbReference>
<evidence type="ECO:0000256" key="6">
    <source>
        <dbReference type="ARBA" id="ARBA00049183"/>
    </source>
</evidence>
<dbReference type="RefSeq" id="WP_006965187.1">
    <property type="nucleotide sequence ID" value="NZ_APJX01000003.1"/>
</dbReference>
<keyword evidence="9" id="KW-0472">Membrane</keyword>
<evidence type="ECO:0000256" key="5">
    <source>
        <dbReference type="ARBA" id="ARBA00031445"/>
    </source>
</evidence>
<dbReference type="PANTHER" id="PTHR42755">
    <property type="entry name" value="3-DEOXY-MANNO-OCTULOSONATE CYTIDYLYLTRANSFERASE"/>
    <property type="match status" value="1"/>
</dbReference>